<proteinExistence type="predicted"/>
<protein>
    <recommendedName>
        <fullName evidence="3">Capsid protein</fullName>
    </recommendedName>
</protein>
<evidence type="ECO:0000313" key="2">
    <source>
        <dbReference type="Proteomes" id="UP000318102"/>
    </source>
</evidence>
<sequence>MSINTLQYATLFQASLDEQMVALATSGWMEENAAQVKYAGGNEVKIPKIAMDGLGDYDRDRGYVQGSVSLTYGTYALTQDRGRTFQLDAMDVDESNFAATAANVMGEFQRTLVVPEIDAYRYSKIYAMANAKGKVNTTAYTPAAATIYDKLLDDITAIEDIIGENEQMVITMSTHAAKQLDLADKVEKNLEVAEFTQGNISRKVKVLDNNPIIRVPSARMKTAYVFHDGSTTGQTNGGFVPATGAKPINWIITVRRSPIAVSKTEKVRIFEPNTNQKADAWKLDYRKYHDLWIPDNKIDGVWVNIGS</sequence>
<accession>A0A559IW79</accession>
<dbReference type="Proteomes" id="UP000318102">
    <property type="component" value="Unassembled WGS sequence"/>
</dbReference>
<evidence type="ECO:0008006" key="3">
    <source>
        <dbReference type="Google" id="ProtNLM"/>
    </source>
</evidence>
<reference evidence="1 2" key="1">
    <citation type="submission" date="2019-07" db="EMBL/GenBank/DDBJ databases">
        <authorList>
            <person name="Kim J."/>
        </authorList>
    </citation>
    <scope>NUCLEOTIDE SEQUENCE [LARGE SCALE GENOMIC DNA]</scope>
    <source>
        <strain evidence="1 2">N4</strain>
    </source>
</reference>
<keyword evidence="2" id="KW-1185">Reference proteome</keyword>
<dbReference type="RefSeq" id="WP_028593228.1">
    <property type="nucleotide sequence ID" value="NZ_VNJK01000001.1"/>
</dbReference>
<organism evidence="1 2">
    <name type="scientific">Paenibacillus agilis</name>
    <dbReference type="NCBI Taxonomy" id="3020863"/>
    <lineage>
        <taxon>Bacteria</taxon>
        <taxon>Bacillati</taxon>
        <taxon>Bacillota</taxon>
        <taxon>Bacilli</taxon>
        <taxon>Bacillales</taxon>
        <taxon>Paenibacillaceae</taxon>
        <taxon>Paenibacillus</taxon>
    </lineage>
</organism>
<gene>
    <name evidence="1" type="ORF">FPZ44_01750</name>
</gene>
<name>A0A559IW79_9BACL</name>
<evidence type="ECO:0000313" key="1">
    <source>
        <dbReference type="EMBL" id="TVX91895.1"/>
    </source>
</evidence>
<dbReference type="OrthoDB" id="9770443at2"/>
<comment type="caution">
    <text evidence="1">The sequence shown here is derived from an EMBL/GenBank/DDBJ whole genome shotgun (WGS) entry which is preliminary data.</text>
</comment>
<dbReference type="EMBL" id="VNJK01000001">
    <property type="protein sequence ID" value="TVX91895.1"/>
    <property type="molecule type" value="Genomic_DNA"/>
</dbReference>
<dbReference type="AlphaFoldDB" id="A0A559IW79"/>